<feature type="transmembrane region" description="Helical" evidence="12">
    <location>
        <begin position="141"/>
        <end position="168"/>
    </location>
</feature>
<feature type="transmembrane region" description="Helical" evidence="12">
    <location>
        <begin position="98"/>
        <end position="120"/>
    </location>
</feature>
<evidence type="ECO:0000313" key="14">
    <source>
        <dbReference type="Ensembl" id="ENSOANP00000049390.1"/>
    </source>
</evidence>
<reference evidence="14 15" key="1">
    <citation type="journal article" date="2008" name="Nature">
        <title>Genome analysis of the platypus reveals unique signatures of evolution.</title>
        <authorList>
            <person name="Warren W.C."/>
            <person name="Hillier L.W."/>
            <person name="Marshall Graves J.A."/>
            <person name="Birney E."/>
            <person name="Ponting C.P."/>
            <person name="Grutzner F."/>
            <person name="Belov K."/>
            <person name="Miller W."/>
            <person name="Clarke L."/>
            <person name="Chinwalla A.T."/>
            <person name="Yang S.P."/>
            <person name="Heger A."/>
            <person name="Locke D.P."/>
            <person name="Miethke P."/>
            <person name="Waters P.D."/>
            <person name="Veyrunes F."/>
            <person name="Fulton L."/>
            <person name="Fulton B."/>
            <person name="Graves T."/>
            <person name="Wallis J."/>
            <person name="Puente X.S."/>
            <person name="Lopez-Otin C."/>
            <person name="Ordonez G.R."/>
            <person name="Eichler E.E."/>
            <person name="Chen L."/>
            <person name="Cheng Z."/>
            <person name="Deakin J.E."/>
            <person name="Alsop A."/>
            <person name="Thompson K."/>
            <person name="Kirby P."/>
            <person name="Papenfuss A.T."/>
            <person name="Wakefield M.J."/>
            <person name="Olender T."/>
            <person name="Lancet D."/>
            <person name="Huttley G.A."/>
            <person name="Smit A.F."/>
            <person name="Pask A."/>
            <person name="Temple-Smith P."/>
            <person name="Batzer M.A."/>
            <person name="Walker J.A."/>
            <person name="Konkel M.K."/>
            <person name="Harris R.S."/>
            <person name="Whittington C.M."/>
            <person name="Wong E.S."/>
            <person name="Gemmell N.J."/>
            <person name="Buschiazzo E."/>
            <person name="Vargas Jentzsch I.M."/>
            <person name="Merkel A."/>
            <person name="Schmitz J."/>
            <person name="Zemann A."/>
            <person name="Churakov G."/>
            <person name="Kriegs J.O."/>
            <person name="Brosius J."/>
            <person name="Murchison E.P."/>
            <person name="Sachidanandam R."/>
            <person name="Smith C."/>
            <person name="Hannon G.J."/>
            <person name="Tsend-Ayush E."/>
            <person name="McMillan D."/>
            <person name="Attenborough R."/>
            <person name="Rens W."/>
            <person name="Ferguson-Smith M."/>
            <person name="Lefevre C.M."/>
            <person name="Sharp J.A."/>
            <person name="Nicholas K.R."/>
            <person name="Ray D.A."/>
            <person name="Kube M."/>
            <person name="Reinhardt R."/>
            <person name="Pringle T.H."/>
            <person name="Taylor J."/>
            <person name="Jones R.C."/>
            <person name="Nixon B."/>
            <person name="Dacheux J.L."/>
            <person name="Niwa H."/>
            <person name="Sekita Y."/>
            <person name="Huang X."/>
            <person name="Stark A."/>
            <person name="Kheradpour P."/>
            <person name="Kellis M."/>
            <person name="Flicek P."/>
            <person name="Chen Y."/>
            <person name="Webber C."/>
            <person name="Hardison R."/>
            <person name="Nelson J."/>
            <person name="Hallsworth-Pepin K."/>
            <person name="Delehaunty K."/>
            <person name="Markovic C."/>
            <person name="Minx P."/>
            <person name="Feng Y."/>
            <person name="Kremitzki C."/>
            <person name="Mitreva M."/>
            <person name="Glasscock J."/>
            <person name="Wylie T."/>
            <person name="Wohldmann P."/>
            <person name="Thiru P."/>
            <person name="Nhan M.N."/>
            <person name="Pohl C.S."/>
            <person name="Smith S.M."/>
            <person name="Hou S."/>
            <person name="Nefedov M."/>
            <person name="de Jong P.J."/>
            <person name="Renfree M.B."/>
            <person name="Mardis E.R."/>
            <person name="Wilson R.K."/>
        </authorList>
    </citation>
    <scope>NUCLEOTIDE SEQUENCE [LARGE SCALE GENOMIC DNA]</scope>
    <source>
        <strain evidence="14 15">Glennie</strain>
    </source>
</reference>
<keyword evidence="7 11" id="KW-0297">G-protein coupled receptor</keyword>
<feature type="transmembrane region" description="Helical" evidence="12">
    <location>
        <begin position="273"/>
        <end position="292"/>
    </location>
</feature>
<evidence type="ECO:0000256" key="2">
    <source>
        <dbReference type="ARBA" id="ARBA00022475"/>
    </source>
</evidence>
<feature type="transmembrane region" description="Helical" evidence="12">
    <location>
        <begin position="60"/>
        <end position="78"/>
    </location>
</feature>
<dbReference type="PRINTS" id="PR00245">
    <property type="entry name" value="OLFACTORYR"/>
</dbReference>
<evidence type="ECO:0000256" key="4">
    <source>
        <dbReference type="ARBA" id="ARBA00022692"/>
    </source>
</evidence>
<accession>A0A6I8P5R7</accession>
<dbReference type="InterPro" id="IPR000725">
    <property type="entry name" value="Olfact_rcpt"/>
</dbReference>
<evidence type="ECO:0000256" key="11">
    <source>
        <dbReference type="RuleBase" id="RU000688"/>
    </source>
</evidence>
<dbReference type="PANTHER" id="PTHR48018">
    <property type="entry name" value="OLFACTORY RECEPTOR"/>
    <property type="match status" value="1"/>
</dbReference>
<name>A0A6I8P5R7_ORNAN</name>
<dbReference type="Proteomes" id="UP000002279">
    <property type="component" value="Chromosome 3"/>
</dbReference>
<reference evidence="14" key="3">
    <citation type="submission" date="2025-09" db="UniProtKB">
        <authorList>
            <consortium name="Ensembl"/>
        </authorList>
    </citation>
    <scope>IDENTIFICATION</scope>
    <source>
        <strain evidence="14">Glennie</strain>
    </source>
</reference>
<keyword evidence="4 11" id="KW-0812">Transmembrane</keyword>
<protein>
    <recommendedName>
        <fullName evidence="12">Olfactory receptor</fullName>
    </recommendedName>
</protein>
<dbReference type="KEGG" id="oaa:100680868"/>
<dbReference type="GO" id="GO:0005549">
    <property type="term" value="F:odorant binding"/>
    <property type="evidence" value="ECO:0000318"/>
    <property type="project" value="GO_Central"/>
</dbReference>
<dbReference type="InterPro" id="IPR017452">
    <property type="entry name" value="GPCR_Rhodpsn_7TM"/>
</dbReference>
<dbReference type="PROSITE" id="PS00237">
    <property type="entry name" value="G_PROTEIN_RECEP_F1_1"/>
    <property type="match status" value="1"/>
</dbReference>
<keyword evidence="9 11" id="KW-0675">Receptor</keyword>
<comment type="subcellular location">
    <subcellularLocation>
        <location evidence="1 12">Cell membrane</location>
        <topology evidence="1 12">Multi-pass membrane protein</topology>
    </subcellularLocation>
</comment>
<dbReference type="OrthoDB" id="9440694at2759"/>
<dbReference type="GO" id="GO:0004984">
    <property type="term" value="F:olfactory receptor activity"/>
    <property type="evidence" value="ECO:0000318"/>
    <property type="project" value="GO_Central"/>
</dbReference>
<dbReference type="SUPFAM" id="SSF81321">
    <property type="entry name" value="Family A G protein-coupled receptor-like"/>
    <property type="match status" value="1"/>
</dbReference>
<keyword evidence="3 12" id="KW-0716">Sensory transduction</keyword>
<evidence type="ECO:0000256" key="6">
    <source>
        <dbReference type="ARBA" id="ARBA00022989"/>
    </source>
</evidence>
<keyword evidence="8 12" id="KW-0472">Membrane</keyword>
<feature type="transmembrane region" description="Helical" evidence="12">
    <location>
        <begin position="25"/>
        <end position="48"/>
    </location>
</feature>
<dbReference type="PROSITE" id="PS50262">
    <property type="entry name" value="G_PROTEIN_RECEP_F1_2"/>
    <property type="match status" value="1"/>
</dbReference>
<keyword evidence="15" id="KW-1185">Reference proteome</keyword>
<keyword evidence="10 11" id="KW-0807">Transducer</keyword>
<evidence type="ECO:0000256" key="3">
    <source>
        <dbReference type="ARBA" id="ARBA00022606"/>
    </source>
</evidence>
<evidence type="ECO:0000256" key="5">
    <source>
        <dbReference type="ARBA" id="ARBA00022725"/>
    </source>
</evidence>
<dbReference type="InterPro" id="IPR000276">
    <property type="entry name" value="GPCR_Rhodpsn"/>
</dbReference>
<evidence type="ECO:0000256" key="9">
    <source>
        <dbReference type="ARBA" id="ARBA00023170"/>
    </source>
</evidence>
<dbReference type="Pfam" id="PF13853">
    <property type="entry name" value="7tm_4"/>
    <property type="match status" value="1"/>
</dbReference>
<evidence type="ECO:0000256" key="8">
    <source>
        <dbReference type="ARBA" id="ARBA00023136"/>
    </source>
</evidence>
<feature type="transmembrane region" description="Helical" evidence="12">
    <location>
        <begin position="237"/>
        <end position="261"/>
    </location>
</feature>
<keyword evidence="6 12" id="KW-1133">Transmembrane helix</keyword>
<dbReference type="OMA" id="AFIDIWY"/>
<dbReference type="GO" id="GO:0005886">
    <property type="term" value="C:plasma membrane"/>
    <property type="evidence" value="ECO:0007669"/>
    <property type="project" value="UniProtKB-SubCell"/>
</dbReference>
<dbReference type="RefSeq" id="XP_007664758.1">
    <property type="nucleotide sequence ID" value="XM_007666568.2"/>
</dbReference>
<sequence length="312" mass="34760">MAEGNFTSVSEFLILGLTDDPILRLIFFLIFLLVYSVTIMGNLCIIMLIRVSSQLHTPMYLFLSHLAFIDIWYSTSVTPEMLKGFLVGRDTISYAGCAAQLCSAFAFGTSEGILLAMMAYDRYVAICNPLFYAISMSNRVCVQLITVSYVGGCLNALVFTTFVFNLVFCGPDEIDHFFCDFPPLMEISCSDIHLIQTLSSISAAIIILSTVPTIIISYVYILCAIMRIQASDGRQKAFSTCASHLTAVILYYGTITFTYVQPSSSRSLEQNKIVSLFYTVVIPMLNPLIYTLRNKDVKRALMKIMGKNASSW</sequence>
<dbReference type="AlphaFoldDB" id="A0A6I8P5R7"/>
<dbReference type="Ensembl" id="ENSOANT00000075256.1">
    <property type="protein sequence ID" value="ENSOANP00000049390.1"/>
    <property type="gene ID" value="ENSOANG00000040659.1"/>
</dbReference>
<dbReference type="FunFam" id="1.20.1070.10:FF:000004">
    <property type="entry name" value="Olfactory receptor"/>
    <property type="match status" value="1"/>
</dbReference>
<feature type="domain" description="G-protein coupled receptors family 1 profile" evidence="13">
    <location>
        <begin position="41"/>
        <end position="290"/>
    </location>
</feature>
<dbReference type="PRINTS" id="PR00237">
    <property type="entry name" value="GPCRRHODOPSN"/>
</dbReference>
<dbReference type="GeneTree" id="ENSGT01150000286945"/>
<reference evidence="14" key="2">
    <citation type="submission" date="2025-08" db="UniProtKB">
        <authorList>
            <consortium name="Ensembl"/>
        </authorList>
    </citation>
    <scope>IDENTIFICATION</scope>
    <source>
        <strain evidence="14">Glennie</strain>
    </source>
</reference>
<proteinExistence type="inferred from homology"/>
<dbReference type="CDD" id="cd15416">
    <property type="entry name" value="7tmA_OR5P-like"/>
    <property type="match status" value="1"/>
</dbReference>
<dbReference type="GO" id="GO:0004930">
    <property type="term" value="F:G protein-coupled receptor activity"/>
    <property type="evidence" value="ECO:0007669"/>
    <property type="project" value="UniProtKB-KW"/>
</dbReference>
<evidence type="ECO:0000256" key="12">
    <source>
        <dbReference type="RuleBase" id="RU363047"/>
    </source>
</evidence>
<keyword evidence="2 12" id="KW-1003">Cell membrane</keyword>
<dbReference type="InParanoid" id="A0A6I8P5R7"/>
<gene>
    <name evidence="14" type="primary">LOC100680868</name>
</gene>
<evidence type="ECO:0000256" key="1">
    <source>
        <dbReference type="ARBA" id="ARBA00004651"/>
    </source>
</evidence>
<organism evidence="14 15">
    <name type="scientific">Ornithorhynchus anatinus</name>
    <name type="common">Duckbill platypus</name>
    <dbReference type="NCBI Taxonomy" id="9258"/>
    <lineage>
        <taxon>Eukaryota</taxon>
        <taxon>Metazoa</taxon>
        <taxon>Chordata</taxon>
        <taxon>Craniata</taxon>
        <taxon>Vertebrata</taxon>
        <taxon>Euteleostomi</taxon>
        <taxon>Mammalia</taxon>
        <taxon>Monotremata</taxon>
        <taxon>Ornithorhynchidae</taxon>
        <taxon>Ornithorhynchus</taxon>
    </lineage>
</organism>
<evidence type="ECO:0000259" key="13">
    <source>
        <dbReference type="PROSITE" id="PS50262"/>
    </source>
</evidence>
<comment type="similarity">
    <text evidence="11">Belongs to the G-protein coupled receptor 1 family.</text>
</comment>
<evidence type="ECO:0000256" key="10">
    <source>
        <dbReference type="ARBA" id="ARBA00023224"/>
    </source>
</evidence>
<evidence type="ECO:0000256" key="7">
    <source>
        <dbReference type="ARBA" id="ARBA00023040"/>
    </source>
</evidence>
<evidence type="ECO:0000313" key="15">
    <source>
        <dbReference type="Proteomes" id="UP000002279"/>
    </source>
</evidence>
<dbReference type="Gene3D" id="1.20.1070.10">
    <property type="entry name" value="Rhodopsin 7-helix transmembrane proteins"/>
    <property type="match status" value="1"/>
</dbReference>
<keyword evidence="5 12" id="KW-0552">Olfaction</keyword>
<dbReference type="GeneID" id="100680868"/>
<feature type="transmembrane region" description="Helical" evidence="12">
    <location>
        <begin position="201"/>
        <end position="225"/>
    </location>
</feature>